<proteinExistence type="predicted"/>
<protein>
    <submittedName>
        <fullName evidence="2">AzlD domain-containing protein</fullName>
    </submittedName>
</protein>
<dbReference type="KEGG" id="cof:FOZ74_03835"/>
<feature type="transmembrane region" description="Helical" evidence="1">
    <location>
        <begin position="67"/>
        <end position="100"/>
    </location>
</feature>
<feature type="transmembrane region" description="Helical" evidence="1">
    <location>
        <begin position="37"/>
        <end position="55"/>
    </location>
</feature>
<dbReference type="Pfam" id="PF05437">
    <property type="entry name" value="AzlD"/>
    <property type="match status" value="1"/>
</dbReference>
<reference evidence="2 3" key="1">
    <citation type="submission" date="2019-07" db="EMBL/GenBank/DDBJ databases">
        <title>Complete genome sequence of Comamonas sp. NLF 7-7 isolated from livestock.</title>
        <authorList>
            <person name="Kim D.H."/>
            <person name="Kim J.G."/>
        </authorList>
    </citation>
    <scope>NUCLEOTIDE SEQUENCE [LARGE SCALE GENOMIC DNA]</scope>
    <source>
        <strain evidence="2 3">NLF 7-7</strain>
    </source>
</reference>
<name>A0A5B8RRQ7_9BURK</name>
<organism evidence="2 3">
    <name type="scientific">Comamonas flocculans</name>
    <dbReference type="NCBI Taxonomy" id="2597701"/>
    <lineage>
        <taxon>Bacteria</taxon>
        <taxon>Pseudomonadati</taxon>
        <taxon>Pseudomonadota</taxon>
        <taxon>Betaproteobacteria</taxon>
        <taxon>Burkholderiales</taxon>
        <taxon>Comamonadaceae</taxon>
        <taxon>Comamonas</taxon>
    </lineage>
</organism>
<sequence length="104" mass="11007">MTLWHAVVLAGLIAFATKLAGYAVPARWLQNPRMHRVAGALTVALLASLTVMNTLADGTALRLDARLAALGVAALALWWRAPFLLVVVLGALASALLRWLTPVA</sequence>
<dbReference type="RefSeq" id="WP_146911829.1">
    <property type="nucleotide sequence ID" value="NZ_CP042344.1"/>
</dbReference>
<evidence type="ECO:0000313" key="2">
    <source>
        <dbReference type="EMBL" id="QEA12236.1"/>
    </source>
</evidence>
<keyword evidence="3" id="KW-1185">Reference proteome</keyword>
<keyword evidence="1" id="KW-0812">Transmembrane</keyword>
<evidence type="ECO:0000313" key="3">
    <source>
        <dbReference type="Proteomes" id="UP000321199"/>
    </source>
</evidence>
<dbReference type="AlphaFoldDB" id="A0A5B8RRQ7"/>
<keyword evidence="1" id="KW-1133">Transmembrane helix</keyword>
<keyword evidence="1" id="KW-0472">Membrane</keyword>
<dbReference type="OrthoDB" id="8797098at2"/>
<dbReference type="EMBL" id="CP042344">
    <property type="protein sequence ID" value="QEA12236.1"/>
    <property type="molecule type" value="Genomic_DNA"/>
</dbReference>
<accession>A0A5B8RRQ7</accession>
<evidence type="ECO:0000256" key="1">
    <source>
        <dbReference type="SAM" id="Phobius"/>
    </source>
</evidence>
<dbReference type="Proteomes" id="UP000321199">
    <property type="component" value="Chromosome"/>
</dbReference>
<gene>
    <name evidence="2" type="ORF">FOZ74_03835</name>
</gene>
<dbReference type="InterPro" id="IPR008407">
    <property type="entry name" value="Brnchd-chn_aa_trnsp_AzlD"/>
</dbReference>